<accession>A0ABP1F4L8</accession>
<evidence type="ECO:0000313" key="2">
    <source>
        <dbReference type="EMBL" id="CAL2103317.1"/>
    </source>
</evidence>
<feature type="transmembrane region" description="Helical" evidence="1">
    <location>
        <begin position="246"/>
        <end position="266"/>
    </location>
</feature>
<feature type="transmembrane region" description="Helical" evidence="1">
    <location>
        <begin position="60"/>
        <end position="82"/>
    </location>
</feature>
<feature type="transmembrane region" description="Helical" evidence="1">
    <location>
        <begin position="175"/>
        <end position="196"/>
    </location>
</feature>
<keyword evidence="3" id="KW-1185">Reference proteome</keyword>
<dbReference type="EMBL" id="CAXJIO010000012">
    <property type="protein sequence ID" value="CAL2103317.1"/>
    <property type="molecule type" value="Genomic_DNA"/>
</dbReference>
<reference evidence="2 3" key="1">
    <citation type="submission" date="2024-05" db="EMBL/GenBank/DDBJ databases">
        <authorList>
            <person name="Duchaud E."/>
        </authorList>
    </citation>
    <scope>NUCLEOTIDE SEQUENCE [LARGE SCALE GENOMIC DNA]</scope>
    <source>
        <strain evidence="2">Ena-SAMPLE-TAB-13-05-2024-13:56:06:370-140308</strain>
    </source>
</reference>
<dbReference type="Proteomes" id="UP001497527">
    <property type="component" value="Unassembled WGS sequence"/>
</dbReference>
<sequence>MSKDYNSSVFKDLLDRLQQESWQLELLISGFAIFGLFSAIGPIEANFEIAKHDSKLAETILWYTIKISCWILISNLLIHVILRGLWIGALGLRYVSGDIDYDELKYVPKFTKHLQKRIGSFDKYIGNLENYCSILFAVSFLFIFYFLACLFTLLSILFTVFIFMDTDLDGIWEKISVFIGIALILFILAGAFFTFIDFISQGFLKKKKWIAKLYFPLYRVFSIITLSFLYRPLVYNFLDNRFGRRLSFILVPVYVFVLFSSTYSYNKSNYLKEDRKSSEVYANPYNYEDQLIDKTDFINTATIPSKVIKDSYLNVFIVFNERLEDKIFDYNKSLKPKEDIRGLKSRMFFWDDFTRNSDSLMNQYHKTFNEMFAIYIDSIKYSTKFIATKNKRKDLGYETYVNIDSLTEGNHVLKITRKRIRNKDTSNIIISKIPFWHFKK</sequence>
<evidence type="ECO:0008006" key="4">
    <source>
        <dbReference type="Google" id="ProtNLM"/>
    </source>
</evidence>
<keyword evidence="1" id="KW-0812">Transmembrane</keyword>
<evidence type="ECO:0000256" key="1">
    <source>
        <dbReference type="SAM" id="Phobius"/>
    </source>
</evidence>
<feature type="transmembrane region" description="Helical" evidence="1">
    <location>
        <begin position="21"/>
        <end position="40"/>
    </location>
</feature>
<name>A0ABP1F4L8_9FLAO</name>
<keyword evidence="1" id="KW-0472">Membrane</keyword>
<dbReference type="RefSeq" id="WP_348717471.1">
    <property type="nucleotide sequence ID" value="NZ_CAXJIO010000012.1"/>
</dbReference>
<evidence type="ECO:0000313" key="3">
    <source>
        <dbReference type="Proteomes" id="UP001497527"/>
    </source>
</evidence>
<comment type="caution">
    <text evidence="2">The sequence shown here is derived from an EMBL/GenBank/DDBJ whole genome shotgun (WGS) entry which is preliminary data.</text>
</comment>
<protein>
    <recommendedName>
        <fullName evidence="4">RDD family protein</fullName>
    </recommendedName>
</protein>
<gene>
    <name evidence="2" type="ORF">T190423A01A_30431</name>
</gene>
<proteinExistence type="predicted"/>
<organism evidence="2 3">
    <name type="scientific">Tenacibaculum polynesiense</name>
    <dbReference type="NCBI Taxonomy" id="3137857"/>
    <lineage>
        <taxon>Bacteria</taxon>
        <taxon>Pseudomonadati</taxon>
        <taxon>Bacteroidota</taxon>
        <taxon>Flavobacteriia</taxon>
        <taxon>Flavobacteriales</taxon>
        <taxon>Flavobacteriaceae</taxon>
        <taxon>Tenacibaculum</taxon>
    </lineage>
</organism>
<feature type="transmembrane region" description="Helical" evidence="1">
    <location>
        <begin position="134"/>
        <end position="163"/>
    </location>
</feature>
<keyword evidence="1" id="KW-1133">Transmembrane helix</keyword>
<feature type="transmembrane region" description="Helical" evidence="1">
    <location>
        <begin position="217"/>
        <end position="234"/>
    </location>
</feature>